<proteinExistence type="inferred from homology"/>
<comment type="similarity">
    <text evidence="3">Belongs to the peroxisomal targeting signal receptor family.</text>
</comment>
<evidence type="ECO:0000256" key="2">
    <source>
        <dbReference type="ARBA" id="ARBA00004496"/>
    </source>
</evidence>
<dbReference type="GO" id="GO:0005778">
    <property type="term" value="C:peroxisomal membrane"/>
    <property type="evidence" value="ECO:0007669"/>
    <property type="project" value="TreeGrafter"/>
</dbReference>
<gene>
    <name evidence="10" type="ORF">QYM36_007783</name>
</gene>
<name>A0AA88IT20_ARTSF</name>
<dbReference type="GO" id="GO:0016560">
    <property type="term" value="P:protein import into peroxisome matrix, docking"/>
    <property type="evidence" value="ECO:0007669"/>
    <property type="project" value="TreeGrafter"/>
</dbReference>
<accession>A0AA88IT20</accession>
<keyword evidence="4" id="KW-0963">Cytoplasm</keyword>
<dbReference type="GO" id="GO:0005052">
    <property type="term" value="F:peroxisome matrix targeting signal-1 binding"/>
    <property type="evidence" value="ECO:0007669"/>
    <property type="project" value="TreeGrafter"/>
</dbReference>
<evidence type="ECO:0000313" key="10">
    <source>
        <dbReference type="EMBL" id="KAK2727042.1"/>
    </source>
</evidence>
<dbReference type="PROSITE" id="PS50005">
    <property type="entry name" value="TPR"/>
    <property type="match status" value="1"/>
</dbReference>
<evidence type="ECO:0000313" key="11">
    <source>
        <dbReference type="Proteomes" id="UP001187531"/>
    </source>
</evidence>
<feature type="repeat" description="TPR" evidence="8">
    <location>
        <begin position="270"/>
        <end position="303"/>
    </location>
</feature>
<dbReference type="InterPro" id="IPR019734">
    <property type="entry name" value="TPR_rpt"/>
</dbReference>
<evidence type="ECO:0000256" key="9">
    <source>
        <dbReference type="SAM" id="MobiDB-lite"/>
    </source>
</evidence>
<dbReference type="Pfam" id="PF14559">
    <property type="entry name" value="TPR_19"/>
    <property type="match status" value="1"/>
</dbReference>
<evidence type="ECO:0000256" key="3">
    <source>
        <dbReference type="ARBA" id="ARBA00005348"/>
    </source>
</evidence>
<comment type="subcellular location">
    <subcellularLocation>
        <location evidence="2">Cytoplasm</location>
    </subcellularLocation>
    <subcellularLocation>
        <location evidence="1">Peroxisome</location>
    </subcellularLocation>
</comment>
<dbReference type="SUPFAM" id="SSF48452">
    <property type="entry name" value="TPR-like"/>
    <property type="match status" value="1"/>
</dbReference>
<dbReference type="GO" id="GO:0005829">
    <property type="term" value="C:cytosol"/>
    <property type="evidence" value="ECO:0007669"/>
    <property type="project" value="TreeGrafter"/>
</dbReference>
<evidence type="ECO:0000256" key="5">
    <source>
        <dbReference type="ARBA" id="ARBA00022737"/>
    </source>
</evidence>
<dbReference type="PANTHER" id="PTHR10130">
    <property type="entry name" value="PEROXISOMAL TARGETING SIGNAL 1 RECEPTOR PEX5"/>
    <property type="match status" value="1"/>
</dbReference>
<keyword evidence="5" id="KW-0677">Repeat</keyword>
<evidence type="ECO:0000256" key="6">
    <source>
        <dbReference type="ARBA" id="ARBA00022803"/>
    </source>
</evidence>
<keyword evidence="11" id="KW-1185">Reference proteome</keyword>
<dbReference type="EMBL" id="JAVRJZ010000001">
    <property type="protein sequence ID" value="KAK2727042.1"/>
    <property type="molecule type" value="Genomic_DNA"/>
</dbReference>
<dbReference type="Gene3D" id="1.25.40.10">
    <property type="entry name" value="Tetratricopeptide repeat domain"/>
    <property type="match status" value="1"/>
</dbReference>
<reference evidence="10" key="1">
    <citation type="submission" date="2023-07" db="EMBL/GenBank/DDBJ databases">
        <title>Chromosome-level genome assembly of Artemia franciscana.</title>
        <authorList>
            <person name="Jo E."/>
        </authorList>
    </citation>
    <scope>NUCLEOTIDE SEQUENCE</scope>
    <source>
        <tissue evidence="10">Whole body</tissue>
    </source>
</reference>
<comment type="caution">
    <text evidence="10">The sequence shown here is derived from an EMBL/GenBank/DDBJ whole genome shotgun (WGS) entry which is preliminary data.</text>
</comment>
<evidence type="ECO:0000256" key="4">
    <source>
        <dbReference type="ARBA" id="ARBA00022490"/>
    </source>
</evidence>
<evidence type="ECO:0008006" key="12">
    <source>
        <dbReference type="Google" id="ProtNLM"/>
    </source>
</evidence>
<dbReference type="AlphaFoldDB" id="A0AA88IT20"/>
<dbReference type="PANTHER" id="PTHR10130:SF0">
    <property type="entry name" value="GH08708P"/>
    <property type="match status" value="1"/>
</dbReference>
<keyword evidence="7" id="KW-0576">Peroxisome</keyword>
<sequence>MSMKELLAEDCGGRNPLLDAASHITRDQAFRQENLKTKHLSGYGTDELMVREFLEESKLGQEALMRRPPQSFQMQRLLQEVQEIEGSRQNIVQPGPSVSVITRSQPSSQWASEFLETAKEGNWIEEFNSQSNYGSHQGAFQDVWDTAKEMPLASDLLQQSETWATEFAEATSSVNNQRASEWVSEFKNEDIWDKMETDWQRAALDSPMDLPWLEASQSEQRANEYEFSDENPLSNSPNALEVGKQRRAEGDLSNAVLLFEAAVQKDPSLVEGWLLLGITLAENEQDREAIKALNRCLELDSNSLEARMAIAVSYTNEGLSMQACKALEESSDSSDIPET</sequence>
<keyword evidence="6 8" id="KW-0802">TPR repeat</keyword>
<evidence type="ECO:0000256" key="8">
    <source>
        <dbReference type="PROSITE-ProRule" id="PRU00339"/>
    </source>
</evidence>
<dbReference type="InterPro" id="IPR011990">
    <property type="entry name" value="TPR-like_helical_dom_sf"/>
</dbReference>
<evidence type="ECO:0000256" key="7">
    <source>
        <dbReference type="ARBA" id="ARBA00023140"/>
    </source>
</evidence>
<feature type="region of interest" description="Disordered" evidence="9">
    <location>
        <begin position="219"/>
        <end position="238"/>
    </location>
</feature>
<evidence type="ECO:0000256" key="1">
    <source>
        <dbReference type="ARBA" id="ARBA00004275"/>
    </source>
</evidence>
<dbReference type="InterPro" id="IPR024111">
    <property type="entry name" value="PEX5/PEX5L"/>
</dbReference>
<organism evidence="10 11">
    <name type="scientific">Artemia franciscana</name>
    <name type="common">Brine shrimp</name>
    <name type="synonym">Artemia sanfranciscana</name>
    <dbReference type="NCBI Taxonomy" id="6661"/>
    <lineage>
        <taxon>Eukaryota</taxon>
        <taxon>Metazoa</taxon>
        <taxon>Ecdysozoa</taxon>
        <taxon>Arthropoda</taxon>
        <taxon>Crustacea</taxon>
        <taxon>Branchiopoda</taxon>
        <taxon>Anostraca</taxon>
        <taxon>Artemiidae</taxon>
        <taxon>Artemia</taxon>
    </lineage>
</organism>
<dbReference type="Proteomes" id="UP001187531">
    <property type="component" value="Unassembled WGS sequence"/>
</dbReference>
<protein>
    <recommendedName>
        <fullName evidence="12">Peroxisomal targeting signal 1 receptor</fullName>
    </recommendedName>
</protein>